<organism evidence="1 2">
    <name type="scientific">Mytilus galloprovincialis</name>
    <name type="common">Mediterranean mussel</name>
    <dbReference type="NCBI Taxonomy" id="29158"/>
    <lineage>
        <taxon>Eukaryota</taxon>
        <taxon>Metazoa</taxon>
        <taxon>Spiralia</taxon>
        <taxon>Lophotrochozoa</taxon>
        <taxon>Mollusca</taxon>
        <taxon>Bivalvia</taxon>
        <taxon>Autobranchia</taxon>
        <taxon>Pteriomorphia</taxon>
        <taxon>Mytilida</taxon>
        <taxon>Mytiloidea</taxon>
        <taxon>Mytilidae</taxon>
        <taxon>Mytilinae</taxon>
        <taxon>Mytilus</taxon>
    </lineage>
</organism>
<proteinExistence type="predicted"/>
<comment type="caution">
    <text evidence="1">The sequence shown here is derived from an EMBL/GenBank/DDBJ whole genome shotgun (WGS) entry which is preliminary data.</text>
</comment>
<protein>
    <submittedName>
        <fullName evidence="1">Uncharacterized protein</fullName>
    </submittedName>
</protein>
<dbReference type="Proteomes" id="UP000596742">
    <property type="component" value="Unassembled WGS sequence"/>
</dbReference>
<accession>A0A8B6EVL4</accession>
<evidence type="ECO:0000313" key="1">
    <source>
        <dbReference type="EMBL" id="VDI40710.1"/>
    </source>
</evidence>
<reference evidence="1" key="1">
    <citation type="submission" date="2018-11" db="EMBL/GenBank/DDBJ databases">
        <authorList>
            <person name="Alioto T."/>
            <person name="Alioto T."/>
        </authorList>
    </citation>
    <scope>NUCLEOTIDE SEQUENCE</scope>
</reference>
<dbReference type="OrthoDB" id="6153294at2759"/>
<dbReference type="AlphaFoldDB" id="A0A8B6EVL4"/>
<evidence type="ECO:0000313" key="2">
    <source>
        <dbReference type="Proteomes" id="UP000596742"/>
    </source>
</evidence>
<name>A0A8B6EVL4_MYTGA</name>
<gene>
    <name evidence="1" type="ORF">MGAL_10B016703</name>
</gene>
<dbReference type="EMBL" id="UYJE01005820">
    <property type="protein sequence ID" value="VDI40710.1"/>
    <property type="molecule type" value="Genomic_DNA"/>
</dbReference>
<sequence length="340" mass="37930">MEAALFEPSGLIRQAQKSSLADEIWNTGSCVFSDDHGTDVHHVIDDGSLIHRIPWKKGATLAEICQSYIDHNNSRYPIPIIVFDGYGSGPTTKDHVHERRSKGVTGTHISFKDSTPFKSKKDIFLANGENKQNFINILCNKMDNEGFISLQAAADADVLIASTAVRYASCYPTVVVGEDTDVLILLLFHAEENSKPLFFQSDKIRKSKDATSDDVIQSGQSALVILYGGETGESLDQLRYRKFNHKVLTNSLSCVHVQSLPPTSEAASQHCKRAYYQIQEWTNDSVHMFSPSDWGWVLQGKSLCPIRTILPPAPNNLLHVIRCKCKSGCDTRRCTCRKKR</sequence>
<keyword evidence="2" id="KW-1185">Reference proteome</keyword>